<reference evidence="2" key="1">
    <citation type="submission" date="2018-08" db="EMBL/GenBank/DDBJ databases">
        <authorList>
            <person name="Rossello M."/>
        </authorList>
    </citation>
    <scope>NUCLEOTIDE SEQUENCE [LARGE SCALE GENOMIC DNA]</scope>
    <source>
        <strain evidence="2">cv. Chinese Spring</strain>
    </source>
</reference>
<dbReference type="InterPro" id="IPR008948">
    <property type="entry name" value="L-Aspartase-like"/>
</dbReference>
<proteinExistence type="predicted"/>
<dbReference type="InterPro" id="IPR024083">
    <property type="entry name" value="Fumarase/histidase_N"/>
</dbReference>
<organism evidence="2">
    <name type="scientific">Triticum aestivum</name>
    <name type="common">Wheat</name>
    <dbReference type="NCBI Taxonomy" id="4565"/>
    <lineage>
        <taxon>Eukaryota</taxon>
        <taxon>Viridiplantae</taxon>
        <taxon>Streptophyta</taxon>
        <taxon>Embryophyta</taxon>
        <taxon>Tracheophyta</taxon>
        <taxon>Spermatophyta</taxon>
        <taxon>Magnoliopsida</taxon>
        <taxon>Liliopsida</taxon>
        <taxon>Poales</taxon>
        <taxon>Poaceae</taxon>
        <taxon>BOP clade</taxon>
        <taxon>Pooideae</taxon>
        <taxon>Triticodae</taxon>
        <taxon>Triticeae</taxon>
        <taxon>Triticinae</taxon>
        <taxon>Triticum</taxon>
    </lineage>
</organism>
<dbReference type="SMR" id="A0A3B6MUY4"/>
<dbReference type="GO" id="GO:0005829">
    <property type="term" value="C:cytosol"/>
    <property type="evidence" value="ECO:0000318"/>
    <property type="project" value="GO_Central"/>
</dbReference>
<sequence>MAAFAVKGSLRGPCFSAAGLSSGQNPPRSSAAPLPSMVWSTGSDPRHGKLKAQATEWMRPNDDYRYDVQPSQRHTDFICQPGPAMHIDLLNRERLRYPMLERKKLVVADQVKKRPKALQKCARDFADWLLKYICSENENYKYVLVATKENANMLMKEGFISSYARDEILHGLERIKKDIEEGRFQWRDNKDLRTNIIDTLIDIVGGPAKRLDRVISHYVQLLTVLQLRCHDSIDQVISQTKELQTELFLLAIRNGGLVLPSIWRCANWILLGDVVLSQLEQLDMDVSQLVSCKNKMDSTLQTALPSDSTYCSMNSLCKDPRHMHNFAVEFGNLIVGDISRDLSNIGLELSSWMELHLLTPNDKVIESFSLMRKQMLDLDNLTATRSAYSIYNPVEDSSRQFLASFRSVSEILKAAKEFAKQSSFDHEKARTFLAPRDNFGASQLAEFHATKSLDGQNKDEGGSAIEKQNFRLHSDDTMRKLLDWPRRLQSEKND</sequence>
<dbReference type="Gramene" id="TraesPARA_EIv1.0_1834700.1">
    <property type="protein sequence ID" value="TraesPARA_EIv1.0_1834700.1.CDS"/>
    <property type="gene ID" value="TraesPARA_EIv1.0_1834700"/>
</dbReference>
<feature type="region of interest" description="Disordered" evidence="1">
    <location>
        <begin position="450"/>
        <end position="470"/>
    </location>
</feature>
<dbReference type="Gene3D" id="1.20.200.10">
    <property type="entry name" value="Fumarase/aspartase (Central domain)"/>
    <property type="match status" value="1"/>
</dbReference>
<dbReference type="EnsemblPlants" id="TraesCS5D02G307100.1">
    <property type="protein sequence ID" value="TraesCS5D02G307100.1"/>
    <property type="gene ID" value="TraesCS5D02G307100"/>
</dbReference>
<dbReference type="Gramene" id="TraesCS5D03G0696100.1">
    <property type="protein sequence ID" value="TraesCS5D03G0696100.1.CDS"/>
    <property type="gene ID" value="TraesCS5D03G0696100"/>
</dbReference>
<dbReference type="PANTHER" id="PTHR43814:SF5">
    <property type="entry name" value="MHD1 DOMAIN-CONTAINING PROTEIN"/>
    <property type="match status" value="1"/>
</dbReference>
<dbReference type="Gramene" id="TraesCAD_scaffold_063730_01G000100.1">
    <property type="protein sequence ID" value="TraesCAD_scaffold_063730_01G000100.1"/>
    <property type="gene ID" value="TraesCAD_scaffold_063730_01G000100"/>
</dbReference>
<keyword evidence="3" id="KW-1185">Reference proteome</keyword>
<dbReference type="STRING" id="4565.A0A3B6MUY4"/>
<dbReference type="GO" id="GO:0004056">
    <property type="term" value="F:argininosuccinate lyase activity"/>
    <property type="evidence" value="ECO:0000318"/>
    <property type="project" value="GO_Central"/>
</dbReference>
<feature type="region of interest" description="Disordered" evidence="1">
    <location>
        <begin position="19"/>
        <end position="46"/>
    </location>
</feature>
<evidence type="ECO:0000256" key="1">
    <source>
        <dbReference type="SAM" id="MobiDB-lite"/>
    </source>
</evidence>
<protein>
    <submittedName>
        <fullName evidence="2">Uncharacterized protein</fullName>
    </submittedName>
</protein>
<dbReference type="GO" id="GO:0042450">
    <property type="term" value="P:L-arginine biosynthetic process via ornithine"/>
    <property type="evidence" value="ECO:0000318"/>
    <property type="project" value="GO_Central"/>
</dbReference>
<dbReference type="Gramene" id="TraesROB_scaffold_068827_01G000100.1">
    <property type="protein sequence ID" value="TraesROB_scaffold_068827_01G000100.1"/>
    <property type="gene ID" value="TraesROB_scaffold_068827_01G000100"/>
</dbReference>
<dbReference type="OrthoDB" id="693501at2759"/>
<dbReference type="Proteomes" id="UP000019116">
    <property type="component" value="Chromosome 5D"/>
</dbReference>
<dbReference type="AlphaFoldDB" id="A0A3B6MUY4"/>
<dbReference type="Gramene" id="TraesWEE_scaffold_063438_01G000100.1">
    <property type="protein sequence ID" value="TraesWEE_scaffold_063438_01G000100.1"/>
    <property type="gene ID" value="TraesWEE_scaffold_063438_01G000100"/>
</dbReference>
<accession>A0A3B6MUY4</accession>
<evidence type="ECO:0000313" key="2">
    <source>
        <dbReference type="EnsemblPlants" id="TraesCS5D02G307100.1"/>
    </source>
</evidence>
<dbReference type="Gramene" id="TraesCLE_scaffold_075146_01G000400.1">
    <property type="protein sequence ID" value="TraesCLE_scaffold_075146_01G000400.1"/>
    <property type="gene ID" value="TraesCLE_scaffold_075146_01G000400"/>
</dbReference>
<feature type="compositionally biased region" description="Polar residues" evidence="1">
    <location>
        <begin position="19"/>
        <end position="28"/>
    </location>
</feature>
<dbReference type="OMA" id="HSDDTMR"/>
<dbReference type="PANTHER" id="PTHR43814">
    <property type="entry name" value="ARGININOSUCCINATE LYASE"/>
    <property type="match status" value="1"/>
</dbReference>
<dbReference type="Gramene" id="TraesCS5D02G307100.1">
    <property type="protein sequence ID" value="TraesCS5D02G307100.1"/>
    <property type="gene ID" value="TraesCS5D02G307100"/>
</dbReference>
<dbReference type="InterPro" id="IPR009049">
    <property type="entry name" value="Argininosuccinate_lyase"/>
</dbReference>
<dbReference type="Gene3D" id="1.10.275.10">
    <property type="entry name" value="Fumarase/aspartase (N-terminal domain)"/>
    <property type="match status" value="1"/>
</dbReference>
<dbReference type="SUPFAM" id="SSF48557">
    <property type="entry name" value="L-aspartase-like"/>
    <property type="match status" value="1"/>
</dbReference>
<reference evidence="2" key="2">
    <citation type="submission" date="2018-10" db="UniProtKB">
        <authorList>
            <consortium name="EnsemblPlants"/>
        </authorList>
    </citation>
    <scope>IDENTIFICATION</scope>
</reference>
<evidence type="ECO:0000313" key="3">
    <source>
        <dbReference type="Proteomes" id="UP000019116"/>
    </source>
</evidence>
<name>A0A3B6MUY4_WHEAT</name>
<feature type="compositionally biased region" description="Basic and acidic residues" evidence="1">
    <location>
        <begin position="450"/>
        <end position="461"/>
    </location>
</feature>